<sequence length="535" mass="61168">MALMAQLYPANLYPTVVQLIAMVDWKGSIIDINDHSYRQFLLFRLIFVLLSKCGEHLENRKKNEKESDEKKSALLPDEESGSPPAITSGVIEFGTVDTSREATPNSTFEDRATTKRRSTEKLLGQVSVFYAFLLLYPGAFMLFQIVTQLCNAGALEFCRNLLESVAGRTGVMDAREHYYTMITDVALRLPCQMRRILKDVKFDERWQRILCELVSYQHAPQLRRQSKKVLLAMFNGDKQKYREVRDHHMMRAHIELLKKKYAQSSGFNHQQLTEMVEIVSAIAAIANQRTTLWRTICEEQLNWLLQLACRVADAVSCSVVDLLVSAIRETPGHQGENVYLADKIISEDENRCLLMMLLVRYLIGRDESRRWLMHGLLRSTIQLASRQNQVVLLRILWNDLWPLARGLGDHGAQLADILATYASRLFSTSEMLSVCDTELEAISATVKRIEKEGHAGWYRQMTGLGLGWKTMLMDTSPCLVCFSRKDVAETVKLNSIKQEARFAANAMMLKLTCHYEVSKVIIKLTDVKRNKMIKC</sequence>
<organism evidence="3 4">
    <name type="scientific">Necator americanus</name>
    <name type="common">Human hookworm</name>
    <dbReference type="NCBI Taxonomy" id="51031"/>
    <lineage>
        <taxon>Eukaryota</taxon>
        <taxon>Metazoa</taxon>
        <taxon>Ecdysozoa</taxon>
        <taxon>Nematoda</taxon>
        <taxon>Chromadorea</taxon>
        <taxon>Rhabditida</taxon>
        <taxon>Rhabditina</taxon>
        <taxon>Rhabditomorpha</taxon>
        <taxon>Strongyloidea</taxon>
        <taxon>Ancylostomatidae</taxon>
        <taxon>Bunostominae</taxon>
        <taxon>Necator</taxon>
    </lineage>
</organism>
<dbReference type="OrthoDB" id="30336at2759"/>
<dbReference type="EMBL" id="KI657471">
    <property type="protein sequence ID" value="ETN86952.1"/>
    <property type="molecule type" value="Genomic_DNA"/>
</dbReference>
<feature type="region of interest" description="Disordered" evidence="1">
    <location>
        <begin position="59"/>
        <end position="89"/>
    </location>
</feature>
<keyword evidence="2" id="KW-0472">Membrane</keyword>
<protein>
    <submittedName>
        <fullName evidence="3">Uncharacterized protein</fullName>
    </submittedName>
</protein>
<dbReference type="KEGG" id="nai:NECAME_16037"/>
<evidence type="ECO:0000313" key="3">
    <source>
        <dbReference type="EMBL" id="ETN86952.1"/>
    </source>
</evidence>
<name>W2U0W5_NECAM</name>
<evidence type="ECO:0000313" key="4">
    <source>
        <dbReference type="Proteomes" id="UP000053676"/>
    </source>
</evidence>
<evidence type="ECO:0000256" key="2">
    <source>
        <dbReference type="SAM" id="Phobius"/>
    </source>
</evidence>
<gene>
    <name evidence="3" type="ORF">NECAME_16037</name>
</gene>
<keyword evidence="2" id="KW-0812">Transmembrane</keyword>
<evidence type="ECO:0000256" key="1">
    <source>
        <dbReference type="SAM" id="MobiDB-lite"/>
    </source>
</evidence>
<feature type="transmembrane region" description="Helical" evidence="2">
    <location>
        <begin position="122"/>
        <end position="143"/>
    </location>
</feature>
<dbReference type="PANTHER" id="PTHR21725:SF1">
    <property type="entry name" value="E3 UBIQUITIN-PROTEIN LIGASE UBR4"/>
    <property type="match status" value="1"/>
</dbReference>
<accession>W2U0W5</accession>
<dbReference type="PANTHER" id="PTHR21725">
    <property type="entry name" value="E3 UBIQUITIN-PROTEIN LIGASE UBR4"/>
    <property type="match status" value="1"/>
</dbReference>
<dbReference type="Proteomes" id="UP000053676">
    <property type="component" value="Unassembled WGS sequence"/>
</dbReference>
<dbReference type="STRING" id="51031.W2U0W5"/>
<feature type="compositionally biased region" description="Basic and acidic residues" evidence="1">
    <location>
        <begin position="59"/>
        <end position="72"/>
    </location>
</feature>
<dbReference type="AlphaFoldDB" id="W2U0W5"/>
<reference evidence="4" key="1">
    <citation type="journal article" date="2014" name="Nat. Genet.">
        <title>Genome of the human hookworm Necator americanus.</title>
        <authorList>
            <person name="Tang Y.T."/>
            <person name="Gao X."/>
            <person name="Rosa B.A."/>
            <person name="Abubucker S."/>
            <person name="Hallsworth-Pepin K."/>
            <person name="Martin J."/>
            <person name="Tyagi R."/>
            <person name="Heizer E."/>
            <person name="Zhang X."/>
            <person name="Bhonagiri-Palsikar V."/>
            <person name="Minx P."/>
            <person name="Warren W.C."/>
            <person name="Wang Q."/>
            <person name="Zhan B."/>
            <person name="Hotez P.J."/>
            <person name="Sternberg P.W."/>
            <person name="Dougall A."/>
            <person name="Gaze S.T."/>
            <person name="Mulvenna J."/>
            <person name="Sotillo J."/>
            <person name="Ranganathan S."/>
            <person name="Rabelo E.M."/>
            <person name="Wilson R.K."/>
            <person name="Felgner P.L."/>
            <person name="Bethony J."/>
            <person name="Hawdon J.M."/>
            <person name="Gasser R.B."/>
            <person name="Loukas A."/>
            <person name="Mitreva M."/>
        </authorList>
    </citation>
    <scope>NUCLEOTIDE SEQUENCE [LARGE SCALE GENOMIC DNA]</scope>
</reference>
<proteinExistence type="predicted"/>
<dbReference type="InterPro" id="IPR045189">
    <property type="entry name" value="UBR4-like"/>
</dbReference>
<keyword evidence="4" id="KW-1185">Reference proteome</keyword>
<keyword evidence="2" id="KW-1133">Transmembrane helix</keyword>